<dbReference type="AlphaFoldDB" id="A0A1V8TRQ8"/>
<accession>A0A1V8TRQ8</accession>
<dbReference type="STRING" id="1507870.A0A1V8TRQ8"/>
<name>A0A1V8TRQ8_9PEZI</name>
<dbReference type="SUPFAM" id="SSF46785">
    <property type="entry name" value="Winged helix' DNA-binding domain"/>
    <property type="match status" value="1"/>
</dbReference>
<dbReference type="Proteomes" id="UP000192596">
    <property type="component" value="Unassembled WGS sequence"/>
</dbReference>
<dbReference type="SMART" id="SM00049">
    <property type="entry name" value="DEP"/>
    <property type="match status" value="1"/>
</dbReference>
<evidence type="ECO:0000259" key="3">
    <source>
        <dbReference type="PROSITE" id="PS50186"/>
    </source>
</evidence>
<proteinExistence type="predicted"/>
<dbReference type="InterPro" id="IPR036390">
    <property type="entry name" value="WH_DNA-bd_sf"/>
</dbReference>
<keyword evidence="5" id="KW-1185">Reference proteome</keyword>
<organism evidence="4 5">
    <name type="scientific">Cryoendolithus antarcticus</name>
    <dbReference type="NCBI Taxonomy" id="1507870"/>
    <lineage>
        <taxon>Eukaryota</taxon>
        <taxon>Fungi</taxon>
        <taxon>Dikarya</taxon>
        <taxon>Ascomycota</taxon>
        <taxon>Pezizomycotina</taxon>
        <taxon>Dothideomycetes</taxon>
        <taxon>Dothideomycetidae</taxon>
        <taxon>Cladosporiales</taxon>
        <taxon>Cladosporiaceae</taxon>
        <taxon>Cryoendolithus</taxon>
    </lineage>
</organism>
<comment type="caution">
    <text evidence="4">The sequence shown here is derived from an EMBL/GenBank/DDBJ whole genome shotgun (WGS) entry which is preliminary data.</text>
</comment>
<dbReference type="InterPro" id="IPR036388">
    <property type="entry name" value="WH-like_DNA-bd_sf"/>
</dbReference>
<dbReference type="GO" id="GO:0035556">
    <property type="term" value="P:intracellular signal transduction"/>
    <property type="evidence" value="ECO:0007669"/>
    <property type="project" value="InterPro"/>
</dbReference>
<dbReference type="PANTHER" id="PTHR46082">
    <property type="entry name" value="ATP/GTP-BINDING PROTEIN-RELATED"/>
    <property type="match status" value="1"/>
</dbReference>
<dbReference type="InterPro" id="IPR019734">
    <property type="entry name" value="TPR_rpt"/>
</dbReference>
<dbReference type="PROSITE" id="PS50005">
    <property type="entry name" value="TPR"/>
    <property type="match status" value="1"/>
</dbReference>
<feature type="compositionally biased region" description="Polar residues" evidence="2">
    <location>
        <begin position="497"/>
        <end position="509"/>
    </location>
</feature>
<dbReference type="InterPro" id="IPR011990">
    <property type="entry name" value="TPR-like_helical_dom_sf"/>
</dbReference>
<dbReference type="Gene3D" id="1.10.10.10">
    <property type="entry name" value="Winged helix-like DNA-binding domain superfamily/Winged helix DNA-binding domain"/>
    <property type="match status" value="1"/>
</dbReference>
<dbReference type="InParanoid" id="A0A1V8TRQ8"/>
<keyword evidence="1" id="KW-0802">TPR repeat</keyword>
<dbReference type="PROSITE" id="PS50186">
    <property type="entry name" value="DEP"/>
    <property type="match status" value="1"/>
</dbReference>
<dbReference type="EMBL" id="NAJO01000002">
    <property type="protein sequence ID" value="OQO14047.1"/>
    <property type="molecule type" value="Genomic_DNA"/>
</dbReference>
<protein>
    <recommendedName>
        <fullName evidence="3">DEP domain-containing protein</fullName>
    </recommendedName>
</protein>
<evidence type="ECO:0000313" key="4">
    <source>
        <dbReference type="EMBL" id="OQO14047.1"/>
    </source>
</evidence>
<evidence type="ECO:0000313" key="5">
    <source>
        <dbReference type="Proteomes" id="UP000192596"/>
    </source>
</evidence>
<dbReference type="Pfam" id="PF00610">
    <property type="entry name" value="DEP"/>
    <property type="match status" value="1"/>
</dbReference>
<dbReference type="SUPFAM" id="SSF48452">
    <property type="entry name" value="TPR-like"/>
    <property type="match status" value="2"/>
</dbReference>
<sequence length="509" mass="56722">MKSSPSGKFNSTVYDISEVLAQMQEPPPRGIALQDRRWLSRLYLQCFYGEELTSWLPTAFDDLTDREDAITLASALMQRGAIVHVEGWHLFRDGRYLYQVTELYRTSRADVATTAVSEEANDVEHPDTDDSLKVRSSIEDLDDLAERQEKDAVAAIIVSQIVRLRKKIQGPMSAATLDDLRHLSRLYMMQSDWTAAEALWQEVVGDAVSQLGPDDQRTLDRENELSIVLIQTGKHDEAAEWLERLLSAYSRVRGQYHTETIRVMDLLAGAYKDAGRFEEATALFEKALHTRQQTLPEHHSEIVKAMYRLTCCYNGLERYADSAHMLEQEIALRKKYVNTKDVSTIRARKELGKMYRLLGRLEDSTLLLSSVLEQCYAVLGTTDPLTVEVKSELAATMEAQGDIDVYDAMLDPMYSASAKGDKDTASSLQRRSDAEFAKSSDVLASPPSGSEVAPGSRSHTPIIKHAAEDNQAAAAIGSDEGVAERDSDAVPDFEPATSDTTVLRTLDST</sequence>
<dbReference type="InterPro" id="IPR000591">
    <property type="entry name" value="DEP_dom"/>
</dbReference>
<evidence type="ECO:0000256" key="2">
    <source>
        <dbReference type="SAM" id="MobiDB-lite"/>
    </source>
</evidence>
<feature type="repeat" description="TPR" evidence="1">
    <location>
        <begin position="261"/>
        <end position="294"/>
    </location>
</feature>
<dbReference type="InterPro" id="IPR053137">
    <property type="entry name" value="NLR-like"/>
</dbReference>
<gene>
    <name evidence="4" type="ORF">B0A48_00923</name>
</gene>
<dbReference type="OrthoDB" id="626167at2759"/>
<feature type="domain" description="DEP" evidence="3">
    <location>
        <begin position="27"/>
        <end position="102"/>
    </location>
</feature>
<reference evidence="5" key="1">
    <citation type="submission" date="2017-03" db="EMBL/GenBank/DDBJ databases">
        <title>Genomes of endolithic fungi from Antarctica.</title>
        <authorList>
            <person name="Coleine C."/>
            <person name="Masonjones S."/>
            <person name="Stajich J.E."/>
        </authorList>
    </citation>
    <scope>NUCLEOTIDE SEQUENCE [LARGE SCALE GENOMIC DNA]</scope>
    <source>
        <strain evidence="5">CCFEE 5527</strain>
    </source>
</reference>
<feature type="compositionally biased region" description="Basic and acidic residues" evidence="2">
    <location>
        <begin position="419"/>
        <end position="438"/>
    </location>
</feature>
<dbReference type="Gene3D" id="1.25.40.10">
    <property type="entry name" value="Tetratricopeptide repeat domain"/>
    <property type="match status" value="2"/>
</dbReference>
<dbReference type="Pfam" id="PF13424">
    <property type="entry name" value="TPR_12"/>
    <property type="match status" value="1"/>
</dbReference>
<feature type="region of interest" description="Disordered" evidence="2">
    <location>
        <begin position="417"/>
        <end position="509"/>
    </location>
</feature>
<evidence type="ECO:0000256" key="1">
    <source>
        <dbReference type="PROSITE-ProRule" id="PRU00339"/>
    </source>
</evidence>
<dbReference type="PANTHER" id="PTHR46082:SF6">
    <property type="entry name" value="AAA+ ATPASE DOMAIN-CONTAINING PROTEIN-RELATED"/>
    <property type="match status" value="1"/>
</dbReference>